<organism evidence="10 11">
    <name type="scientific">Senna tora</name>
    <dbReference type="NCBI Taxonomy" id="362788"/>
    <lineage>
        <taxon>Eukaryota</taxon>
        <taxon>Viridiplantae</taxon>
        <taxon>Streptophyta</taxon>
        <taxon>Embryophyta</taxon>
        <taxon>Tracheophyta</taxon>
        <taxon>Spermatophyta</taxon>
        <taxon>Magnoliopsida</taxon>
        <taxon>eudicotyledons</taxon>
        <taxon>Gunneridae</taxon>
        <taxon>Pentapetalae</taxon>
        <taxon>rosids</taxon>
        <taxon>fabids</taxon>
        <taxon>Fabales</taxon>
        <taxon>Fabaceae</taxon>
        <taxon>Caesalpinioideae</taxon>
        <taxon>Cassia clade</taxon>
        <taxon>Senna</taxon>
    </lineage>
</organism>
<keyword evidence="11" id="KW-1185">Reference proteome</keyword>
<evidence type="ECO:0000256" key="1">
    <source>
        <dbReference type="ARBA" id="ARBA00008056"/>
    </source>
</evidence>
<dbReference type="PANTHER" id="PTHR47990">
    <property type="entry name" value="2-OXOGLUTARATE (2OG) AND FE(II)-DEPENDENT OXYGENASE SUPERFAMILY PROTEIN-RELATED"/>
    <property type="match status" value="1"/>
</dbReference>
<dbReference type="InterPro" id="IPR027443">
    <property type="entry name" value="IPNS-like_sf"/>
</dbReference>
<evidence type="ECO:0000313" key="11">
    <source>
        <dbReference type="Proteomes" id="UP000634136"/>
    </source>
</evidence>
<evidence type="ECO:0000256" key="4">
    <source>
        <dbReference type="ARBA" id="ARBA00023002"/>
    </source>
</evidence>
<accession>A0A834XEW4</accession>
<dbReference type="FunFam" id="2.60.120.330:FF:000022">
    <property type="entry name" value="Probable 2-oxoglutarate-dependent dioxygenase AOP1.2"/>
    <property type="match status" value="1"/>
</dbReference>
<feature type="domain" description="Fe2OG dioxygenase" evidence="9">
    <location>
        <begin position="163"/>
        <end position="265"/>
    </location>
</feature>
<dbReference type="InterPro" id="IPR044861">
    <property type="entry name" value="IPNS-like_FE2OG_OXY"/>
</dbReference>
<dbReference type="InterPro" id="IPR026992">
    <property type="entry name" value="DIOX_N"/>
</dbReference>
<dbReference type="AlphaFoldDB" id="A0A834XEW4"/>
<evidence type="ECO:0000256" key="2">
    <source>
        <dbReference type="ARBA" id="ARBA00022723"/>
    </source>
</evidence>
<comment type="caution">
    <text evidence="10">The sequence shown here is derived from an EMBL/GenBank/DDBJ whole genome shotgun (WGS) entry which is preliminary data.</text>
</comment>
<proteinExistence type="inferred from homology"/>
<reference evidence="10" key="1">
    <citation type="submission" date="2020-09" db="EMBL/GenBank/DDBJ databases">
        <title>Genome-Enabled Discovery of Anthraquinone Biosynthesis in Senna tora.</title>
        <authorList>
            <person name="Kang S.-H."/>
            <person name="Pandey R.P."/>
            <person name="Lee C.-M."/>
            <person name="Sim J.-S."/>
            <person name="Jeong J.-T."/>
            <person name="Choi B.-S."/>
            <person name="Jung M."/>
            <person name="Ginzburg D."/>
            <person name="Zhao K."/>
            <person name="Won S.Y."/>
            <person name="Oh T.-J."/>
            <person name="Yu Y."/>
            <person name="Kim N.-H."/>
            <person name="Lee O.R."/>
            <person name="Lee T.-H."/>
            <person name="Bashyal P."/>
            <person name="Kim T.-S."/>
            <person name="Lee W.-H."/>
            <person name="Kawkins C."/>
            <person name="Kim C.-K."/>
            <person name="Kim J.S."/>
            <person name="Ahn B.O."/>
            <person name="Rhee S.Y."/>
            <person name="Sohng J.K."/>
        </authorList>
    </citation>
    <scope>NUCLEOTIDE SEQUENCE</scope>
    <source>
        <tissue evidence="10">Leaf</tissue>
    </source>
</reference>
<dbReference type="Gene3D" id="2.60.120.330">
    <property type="entry name" value="B-lactam Antibiotic, Isopenicillin N Synthase, Chain"/>
    <property type="match status" value="1"/>
</dbReference>
<dbReference type="GO" id="GO:0046872">
    <property type="term" value="F:metal ion binding"/>
    <property type="evidence" value="ECO:0007669"/>
    <property type="project" value="UniProtKB-KW"/>
</dbReference>
<dbReference type="GO" id="GO:0051213">
    <property type="term" value="F:dioxygenase activity"/>
    <property type="evidence" value="ECO:0007669"/>
    <property type="project" value="UniProtKB-KW"/>
</dbReference>
<name>A0A834XEW4_9FABA</name>
<dbReference type="OrthoDB" id="288590at2759"/>
<evidence type="ECO:0000256" key="8">
    <source>
        <dbReference type="SAM" id="MobiDB-lite"/>
    </source>
</evidence>
<keyword evidence="5 7" id="KW-0408">Iron</keyword>
<dbReference type="Pfam" id="PF03171">
    <property type="entry name" value="2OG-FeII_Oxy"/>
    <property type="match status" value="1"/>
</dbReference>
<evidence type="ECO:0000256" key="5">
    <source>
        <dbReference type="ARBA" id="ARBA00023004"/>
    </source>
</evidence>
<comment type="function">
    <text evidence="6">Probable 2-oxoglutarate-dependent dioxygenase that may be involved in glucosinolates biosynthesis. May play a role in the production of aliphatic glucosinolates.</text>
</comment>
<dbReference type="InterPro" id="IPR050231">
    <property type="entry name" value="Iron_ascorbate_oxido_reductase"/>
</dbReference>
<keyword evidence="4 7" id="KW-0560">Oxidoreductase</keyword>
<dbReference type="EMBL" id="JAAIUW010000001">
    <property type="protein sequence ID" value="KAF7843303.1"/>
    <property type="molecule type" value="Genomic_DNA"/>
</dbReference>
<evidence type="ECO:0000313" key="10">
    <source>
        <dbReference type="EMBL" id="KAF7843303.1"/>
    </source>
</evidence>
<evidence type="ECO:0000259" key="9">
    <source>
        <dbReference type="PROSITE" id="PS51471"/>
    </source>
</evidence>
<keyword evidence="2 7" id="KW-0479">Metal-binding</keyword>
<gene>
    <name evidence="10" type="ORF">G2W53_000208</name>
</gene>
<evidence type="ECO:0000256" key="3">
    <source>
        <dbReference type="ARBA" id="ARBA00022964"/>
    </source>
</evidence>
<dbReference type="InterPro" id="IPR005123">
    <property type="entry name" value="Oxoglu/Fe-dep_dioxygenase_dom"/>
</dbReference>
<dbReference type="Proteomes" id="UP000634136">
    <property type="component" value="Unassembled WGS sequence"/>
</dbReference>
<dbReference type="SUPFAM" id="SSF51197">
    <property type="entry name" value="Clavaminate synthase-like"/>
    <property type="match status" value="1"/>
</dbReference>
<protein>
    <submittedName>
        <fullName evidence="10">Putative 2-oxoglutarate-dependent dioxygenase AOP1</fullName>
    </submittedName>
</protein>
<dbReference type="Pfam" id="PF14226">
    <property type="entry name" value="DIOX_N"/>
    <property type="match status" value="1"/>
</dbReference>
<comment type="similarity">
    <text evidence="1 7">Belongs to the iron/ascorbate-dependent oxidoreductase family.</text>
</comment>
<sequence>MGSESSPKLPVIDFNKRKNPNNDNEWEGVKSQVHKALQDYGCFEALFDRVPLELLKSLFVVLKELFDLPLQTKQLNVSNTPFHGYVGQYPQVPLYESLGINDACISHKVETLEKTLWPQGNPSFSKSIQSFAEQVSELDEIVRKMILESLGVEKYMEEHMSSSSYTVRVMRYEGPQTEEAKLGITSHTDKNIITILHQLNEIQGLEVKTKDGEWITYHPLSPHSFVVMIGDAFHAWTNGRVYSTFHRVMMRGNEARYSVGLFSAPKEGHIVKTPEELVDEQHPLLFKPYNHQEFLKYFYTGLEAQTQKFGLKTFCGV</sequence>
<evidence type="ECO:0000256" key="6">
    <source>
        <dbReference type="ARBA" id="ARBA00057022"/>
    </source>
</evidence>
<keyword evidence="3 10" id="KW-0223">Dioxygenase</keyword>
<dbReference type="PROSITE" id="PS51471">
    <property type="entry name" value="FE2OG_OXY"/>
    <property type="match status" value="1"/>
</dbReference>
<feature type="region of interest" description="Disordered" evidence="8">
    <location>
        <begin position="1"/>
        <end position="23"/>
    </location>
</feature>
<evidence type="ECO:0000256" key="7">
    <source>
        <dbReference type="RuleBase" id="RU003682"/>
    </source>
</evidence>